<dbReference type="RefSeq" id="WP_217890718.1">
    <property type="nucleotide sequence ID" value="NZ_JAHSTS010000001.1"/>
</dbReference>
<organism evidence="1 2">
    <name type="scientific">Pseudomonas ekonensis</name>
    <dbReference type="NCBI Taxonomy" id="2842353"/>
    <lineage>
        <taxon>Bacteria</taxon>
        <taxon>Pseudomonadati</taxon>
        <taxon>Pseudomonadota</taxon>
        <taxon>Gammaproteobacteria</taxon>
        <taxon>Pseudomonadales</taxon>
        <taxon>Pseudomonadaceae</taxon>
        <taxon>Pseudomonas</taxon>
    </lineage>
</organism>
<gene>
    <name evidence="1" type="ORF">KVG96_02760</name>
</gene>
<reference evidence="1 2" key="1">
    <citation type="submission" date="2021-06" db="EMBL/GenBank/DDBJ databases">
        <title>Updating the genus Pseudomonas: Description of 43 new species and partition of the Pseudomonas putida group.</title>
        <authorList>
            <person name="Girard L."/>
            <person name="Lood C."/>
            <person name="Vandamme P."/>
            <person name="Rokni-Zadeh H."/>
            <person name="Van Noort V."/>
            <person name="Hofte M."/>
            <person name="Lavigne R."/>
            <person name="De Mot R."/>
        </authorList>
    </citation>
    <scope>NUCLEOTIDE SEQUENCE [LARGE SCALE GENOMIC DNA]</scope>
    <source>
        <strain evidence="1 2">COR58</strain>
    </source>
</reference>
<evidence type="ECO:0000313" key="1">
    <source>
        <dbReference type="EMBL" id="MBV4456866.1"/>
    </source>
</evidence>
<dbReference type="Proteomes" id="UP000765224">
    <property type="component" value="Unassembled WGS sequence"/>
</dbReference>
<comment type="caution">
    <text evidence="1">The sequence shown here is derived from an EMBL/GenBank/DDBJ whole genome shotgun (WGS) entry which is preliminary data.</text>
</comment>
<name>A0ABS6PA41_9PSED</name>
<accession>A0ABS6PA41</accession>
<sequence>MKQTSSKIERFNRGLVIWGVLTALSPLHAGAVTQQIRAAFKPDPANPQHNTFTNTTPVSGFCLDNPSQCQALNLFSLRLPIRSESNATIRAGHTNERSGAMFNIPSQWQSIIVTHPTAPPQEVKFRVAGMGVSYRLPKPAPELTDGAGHDYLFEGGIWRYAGPPCTGLSGAGDDMGFNSFWRHPVGAGTCAKKAMFDIPQPFKYETFDITYELMTPNPLQMVSGQYTGQHAFSVGPNRDFDLGDVMVADDNVIVFDFLLDVQHALKVDIPPGGDKVRLVPSGGWQNWLQAGRRPERLFRDQLFHISTSSRFKMLLDCRISGFDGLIEDPVSRRSIKLKIYVSMPDGITDHTGNPVKELLLRAGPSYGRIMQPGHYVERQPGVLHFEIAPHEMSQMLQPGVASRYSGDVTVIWDSEA</sequence>
<keyword evidence="2" id="KW-1185">Reference proteome</keyword>
<proteinExistence type="predicted"/>
<evidence type="ECO:0000313" key="2">
    <source>
        <dbReference type="Proteomes" id="UP000765224"/>
    </source>
</evidence>
<dbReference type="EMBL" id="JAHSTS010000001">
    <property type="protein sequence ID" value="MBV4456866.1"/>
    <property type="molecule type" value="Genomic_DNA"/>
</dbReference>
<evidence type="ECO:0008006" key="3">
    <source>
        <dbReference type="Google" id="ProtNLM"/>
    </source>
</evidence>
<protein>
    <recommendedName>
        <fullName evidence="3">DUF2169 domain-containing protein</fullName>
    </recommendedName>
</protein>